<accession>A0ACC0JFJ4</accession>
<protein>
    <submittedName>
        <fullName evidence="1">Uncharacterized protein</fullName>
    </submittedName>
</protein>
<gene>
    <name evidence="1" type="ORF">MSG28_006578</name>
</gene>
<sequence length="117" mass="13495">MHRKTRKRDQRWESNPGPQQSVLRAITPTPPLDRNLDTNFSYAYISQSAVHNARHWSFIEQKTLSMALAMFGQHMAVSKLARELLFDGYDDAILDVARVCQLAQRGARRWSTSSDYL</sequence>
<evidence type="ECO:0000313" key="1">
    <source>
        <dbReference type="EMBL" id="KAI8422836.1"/>
    </source>
</evidence>
<name>A0ACC0JFJ4_CHOFU</name>
<organism evidence="1 2">
    <name type="scientific">Choristoneura fumiferana</name>
    <name type="common">Spruce budworm moth</name>
    <name type="synonym">Archips fumiferana</name>
    <dbReference type="NCBI Taxonomy" id="7141"/>
    <lineage>
        <taxon>Eukaryota</taxon>
        <taxon>Metazoa</taxon>
        <taxon>Ecdysozoa</taxon>
        <taxon>Arthropoda</taxon>
        <taxon>Hexapoda</taxon>
        <taxon>Insecta</taxon>
        <taxon>Pterygota</taxon>
        <taxon>Neoptera</taxon>
        <taxon>Endopterygota</taxon>
        <taxon>Lepidoptera</taxon>
        <taxon>Glossata</taxon>
        <taxon>Ditrysia</taxon>
        <taxon>Tortricoidea</taxon>
        <taxon>Tortricidae</taxon>
        <taxon>Tortricinae</taxon>
        <taxon>Choristoneura</taxon>
    </lineage>
</organism>
<reference evidence="1 2" key="1">
    <citation type="journal article" date="2022" name="Genome Biol. Evol.">
        <title>The Spruce Budworm Genome: Reconstructing the Evolutionary History of Antifreeze Proteins.</title>
        <authorList>
            <person name="Beliveau C."/>
            <person name="Gagne P."/>
            <person name="Picq S."/>
            <person name="Vernygora O."/>
            <person name="Keeling C.I."/>
            <person name="Pinkney K."/>
            <person name="Doucet D."/>
            <person name="Wen F."/>
            <person name="Johnston J.S."/>
            <person name="Maaroufi H."/>
            <person name="Boyle B."/>
            <person name="Laroche J."/>
            <person name="Dewar K."/>
            <person name="Juretic N."/>
            <person name="Blackburn G."/>
            <person name="Nisole A."/>
            <person name="Brunet B."/>
            <person name="Brandao M."/>
            <person name="Lumley L."/>
            <person name="Duan J."/>
            <person name="Quan G."/>
            <person name="Lucarotti C.J."/>
            <person name="Roe A.D."/>
            <person name="Sperling F.A.H."/>
            <person name="Levesque R.C."/>
            <person name="Cusson M."/>
        </authorList>
    </citation>
    <scope>NUCLEOTIDE SEQUENCE [LARGE SCALE GENOMIC DNA]</scope>
    <source>
        <strain evidence="1">Glfc:IPQL:Cfum</strain>
    </source>
</reference>
<proteinExistence type="predicted"/>
<evidence type="ECO:0000313" key="2">
    <source>
        <dbReference type="Proteomes" id="UP001064048"/>
    </source>
</evidence>
<keyword evidence="2" id="KW-1185">Reference proteome</keyword>
<dbReference type="EMBL" id="CM046110">
    <property type="protein sequence ID" value="KAI8422836.1"/>
    <property type="molecule type" value="Genomic_DNA"/>
</dbReference>
<dbReference type="Proteomes" id="UP001064048">
    <property type="component" value="Chromosome 10"/>
</dbReference>
<comment type="caution">
    <text evidence="1">The sequence shown here is derived from an EMBL/GenBank/DDBJ whole genome shotgun (WGS) entry which is preliminary data.</text>
</comment>